<evidence type="ECO:0000313" key="12">
    <source>
        <dbReference type="Proteomes" id="UP000254938"/>
    </source>
</evidence>
<dbReference type="SUPFAM" id="SSF161098">
    <property type="entry name" value="MetI-like"/>
    <property type="match status" value="1"/>
</dbReference>
<dbReference type="PANTHER" id="PTHR47314">
    <property type="entry name" value="MALTOSE/MALTODEXTRIN TRANSPORT SYSTEM PERMEASE PROTEIN MALF"/>
    <property type="match status" value="1"/>
</dbReference>
<evidence type="ECO:0000256" key="8">
    <source>
        <dbReference type="ARBA" id="ARBA00023136"/>
    </source>
</evidence>
<comment type="subcellular location">
    <subcellularLocation>
        <location evidence="1">Cell inner membrane</location>
        <topology evidence="1">Multi-pass membrane protein</topology>
    </subcellularLocation>
    <subcellularLocation>
        <location evidence="9">Cell membrane</location>
        <topology evidence="9">Multi-pass membrane protein</topology>
    </subcellularLocation>
</comment>
<dbReference type="GO" id="GO:1990060">
    <property type="term" value="C:maltose transport complex"/>
    <property type="evidence" value="ECO:0007669"/>
    <property type="project" value="TreeGrafter"/>
</dbReference>
<protein>
    <submittedName>
        <fullName evidence="11">Maltose/maltodextrin ABC transporter</fullName>
    </submittedName>
</protein>
<dbReference type="InterPro" id="IPR000515">
    <property type="entry name" value="MetI-like"/>
</dbReference>
<dbReference type="EMBL" id="UGKQ01000007">
    <property type="protein sequence ID" value="STS80656.1"/>
    <property type="molecule type" value="Genomic_DNA"/>
</dbReference>
<dbReference type="PANTHER" id="PTHR47314:SF2">
    <property type="entry name" value="GALACTOOLIGOSACCHARIDES TRANSPORT SYSTEM PERMEASE PROTEIN GANP"/>
    <property type="match status" value="1"/>
</dbReference>
<keyword evidence="2 9" id="KW-0813">Transport</keyword>
<keyword evidence="4" id="KW-0997">Cell inner membrane</keyword>
<gene>
    <name evidence="11" type="primary">malF_4</name>
    <name evidence="11" type="ORF">NCTC9140_02371</name>
</gene>
<dbReference type="GO" id="GO:0015423">
    <property type="term" value="F:ABC-type maltose transporter activity"/>
    <property type="evidence" value="ECO:0007669"/>
    <property type="project" value="TreeGrafter"/>
</dbReference>
<evidence type="ECO:0000313" key="11">
    <source>
        <dbReference type="EMBL" id="STS80656.1"/>
    </source>
</evidence>
<evidence type="ECO:0000256" key="4">
    <source>
        <dbReference type="ARBA" id="ARBA00022519"/>
    </source>
</evidence>
<proteinExistence type="inferred from homology"/>
<evidence type="ECO:0000256" key="9">
    <source>
        <dbReference type="RuleBase" id="RU363032"/>
    </source>
</evidence>
<evidence type="ECO:0000259" key="10">
    <source>
        <dbReference type="PROSITE" id="PS50928"/>
    </source>
</evidence>
<dbReference type="InterPro" id="IPR035906">
    <property type="entry name" value="MetI-like_sf"/>
</dbReference>
<keyword evidence="3" id="KW-1003">Cell membrane</keyword>
<keyword evidence="7 9" id="KW-1133">Transmembrane helix</keyword>
<feature type="transmembrane region" description="Helical" evidence="9">
    <location>
        <begin position="121"/>
        <end position="140"/>
    </location>
</feature>
<comment type="similarity">
    <text evidence="9">Belongs to the binding-protein-dependent transport system permease family.</text>
</comment>
<evidence type="ECO:0000256" key="1">
    <source>
        <dbReference type="ARBA" id="ARBA00004429"/>
    </source>
</evidence>
<dbReference type="CDD" id="cd06261">
    <property type="entry name" value="TM_PBP2"/>
    <property type="match status" value="1"/>
</dbReference>
<keyword evidence="8 9" id="KW-0472">Membrane</keyword>
<keyword evidence="5" id="KW-0762">Sugar transport</keyword>
<dbReference type="Proteomes" id="UP000254938">
    <property type="component" value="Unassembled WGS sequence"/>
</dbReference>
<evidence type="ECO:0000256" key="6">
    <source>
        <dbReference type="ARBA" id="ARBA00022692"/>
    </source>
</evidence>
<keyword evidence="6 9" id="KW-0812">Transmembrane</keyword>
<reference evidence="11 12" key="1">
    <citation type="submission" date="2018-06" db="EMBL/GenBank/DDBJ databases">
        <authorList>
            <consortium name="Pathogen Informatics"/>
            <person name="Doyle S."/>
        </authorList>
    </citation>
    <scope>NUCLEOTIDE SEQUENCE [LARGE SCALE GENOMIC DNA]</scope>
    <source>
        <strain evidence="11 12">NCTC9140</strain>
    </source>
</reference>
<dbReference type="Gene3D" id="1.10.3720.10">
    <property type="entry name" value="MetI-like"/>
    <property type="match status" value="1"/>
</dbReference>
<feature type="transmembrane region" description="Helical" evidence="9">
    <location>
        <begin position="183"/>
        <end position="203"/>
    </location>
</feature>
<sequence>MGVLLAILVNQKDLRFKPLIRTIFILPWAVPGFVTILVFCRHVQRLLRGHQQRDPVLFWHQSEGMAHRSVWTKTALIMMQTWLGFPFVFAMTTGVLQAIPDDLYEAATMDGASAFTRLRTITLPLVLYAIAPIIITQYTFNFNNFNIIYLFNNGGPAVAGSNAGGTDILVSWIYKLTMSSSQYAIAATITILLSIFVVGLALWQFRATKSFKNDDMA</sequence>
<dbReference type="PROSITE" id="PS50928">
    <property type="entry name" value="ABC_TM1"/>
    <property type="match status" value="1"/>
</dbReference>
<feature type="domain" description="ABC transmembrane type-1" evidence="10">
    <location>
        <begin position="1"/>
        <end position="202"/>
    </location>
</feature>
<dbReference type="AlphaFoldDB" id="A0A377TNY7"/>
<evidence type="ECO:0000256" key="2">
    <source>
        <dbReference type="ARBA" id="ARBA00022448"/>
    </source>
</evidence>
<evidence type="ECO:0000256" key="7">
    <source>
        <dbReference type="ARBA" id="ARBA00022989"/>
    </source>
</evidence>
<organism evidence="11 12">
    <name type="scientific">Klebsiella pneumoniae</name>
    <dbReference type="NCBI Taxonomy" id="573"/>
    <lineage>
        <taxon>Bacteria</taxon>
        <taxon>Pseudomonadati</taxon>
        <taxon>Pseudomonadota</taxon>
        <taxon>Gammaproteobacteria</taxon>
        <taxon>Enterobacterales</taxon>
        <taxon>Enterobacteriaceae</taxon>
        <taxon>Klebsiella/Raoultella group</taxon>
        <taxon>Klebsiella</taxon>
        <taxon>Klebsiella pneumoniae complex</taxon>
    </lineage>
</organism>
<evidence type="ECO:0000256" key="5">
    <source>
        <dbReference type="ARBA" id="ARBA00022597"/>
    </source>
</evidence>
<name>A0A377TNY7_KLEPN</name>
<feature type="transmembrane region" description="Helical" evidence="9">
    <location>
        <begin position="20"/>
        <end position="40"/>
    </location>
</feature>
<accession>A0A377TNY7</accession>
<evidence type="ECO:0000256" key="3">
    <source>
        <dbReference type="ARBA" id="ARBA00022475"/>
    </source>
</evidence>
<dbReference type="GO" id="GO:0042956">
    <property type="term" value="P:maltodextrin transmembrane transport"/>
    <property type="evidence" value="ECO:0007669"/>
    <property type="project" value="TreeGrafter"/>
</dbReference>
<dbReference type="Pfam" id="PF00528">
    <property type="entry name" value="BPD_transp_1"/>
    <property type="match status" value="1"/>
</dbReference>